<sequence length="76" mass="7954">MGTLEKGIALMIPQESGSGGETIKGKTIQTSGQAVGEYIWLSSNSNAWTTISSCIPQVPPPAVVTHGNAGSLRRRE</sequence>
<organism evidence="1 2">
    <name type="scientific">Colletotrichum tanaceti</name>
    <dbReference type="NCBI Taxonomy" id="1306861"/>
    <lineage>
        <taxon>Eukaryota</taxon>
        <taxon>Fungi</taxon>
        <taxon>Dikarya</taxon>
        <taxon>Ascomycota</taxon>
        <taxon>Pezizomycotina</taxon>
        <taxon>Sordariomycetes</taxon>
        <taxon>Hypocreomycetidae</taxon>
        <taxon>Glomerellales</taxon>
        <taxon>Glomerellaceae</taxon>
        <taxon>Colletotrichum</taxon>
        <taxon>Colletotrichum destructivum species complex</taxon>
    </lineage>
</organism>
<dbReference type="AlphaFoldDB" id="A0A4V6DK06"/>
<accession>A0A4V6DK06</accession>
<comment type="caution">
    <text evidence="1">The sequence shown here is derived from an EMBL/GenBank/DDBJ whole genome shotgun (WGS) entry which is preliminary data.</text>
</comment>
<protein>
    <submittedName>
        <fullName evidence="1">Uncharacterized protein</fullName>
    </submittedName>
</protein>
<evidence type="ECO:0000313" key="2">
    <source>
        <dbReference type="Proteomes" id="UP000310108"/>
    </source>
</evidence>
<dbReference type="Proteomes" id="UP000310108">
    <property type="component" value="Unassembled WGS sequence"/>
</dbReference>
<reference evidence="1 2" key="1">
    <citation type="journal article" date="2019" name="PLoS ONE">
        <title>Comparative genome analysis indicates high evolutionary potential of pathogenicity genes in Colletotrichum tanaceti.</title>
        <authorList>
            <person name="Lelwala R.V."/>
            <person name="Korhonen P.K."/>
            <person name="Young N.D."/>
            <person name="Scott J.B."/>
            <person name="Ades P.A."/>
            <person name="Gasser R.B."/>
            <person name="Taylor P.W.J."/>
        </authorList>
    </citation>
    <scope>NUCLEOTIDE SEQUENCE [LARGE SCALE GENOMIC DNA]</scope>
    <source>
        <strain evidence="1">BRIP57314</strain>
    </source>
</reference>
<gene>
    <name evidence="1" type="ORF">CTA1_9807</name>
</gene>
<dbReference type="STRING" id="1306861.A0A4V6DK06"/>
<evidence type="ECO:0000313" key="1">
    <source>
        <dbReference type="EMBL" id="TKW57846.1"/>
    </source>
</evidence>
<proteinExistence type="predicted"/>
<name>A0A4V6DK06_9PEZI</name>
<keyword evidence="2" id="KW-1185">Reference proteome</keyword>
<dbReference type="EMBL" id="PJEX01000034">
    <property type="protein sequence ID" value="TKW57846.1"/>
    <property type="molecule type" value="Genomic_DNA"/>
</dbReference>